<protein>
    <submittedName>
        <fullName evidence="1">Uncharacterized protein</fullName>
    </submittedName>
</protein>
<name>A0A0A9B2K2_ARUDO</name>
<organism evidence="1">
    <name type="scientific">Arundo donax</name>
    <name type="common">Giant reed</name>
    <name type="synonym">Donax arundinaceus</name>
    <dbReference type="NCBI Taxonomy" id="35708"/>
    <lineage>
        <taxon>Eukaryota</taxon>
        <taxon>Viridiplantae</taxon>
        <taxon>Streptophyta</taxon>
        <taxon>Embryophyta</taxon>
        <taxon>Tracheophyta</taxon>
        <taxon>Spermatophyta</taxon>
        <taxon>Magnoliopsida</taxon>
        <taxon>Liliopsida</taxon>
        <taxon>Poales</taxon>
        <taxon>Poaceae</taxon>
        <taxon>PACMAD clade</taxon>
        <taxon>Arundinoideae</taxon>
        <taxon>Arundineae</taxon>
        <taxon>Arundo</taxon>
    </lineage>
</organism>
<sequence length="9" mass="1077">MQLSETKKI</sequence>
<accession>A0A0A9B2K2</accession>
<reference evidence="1" key="2">
    <citation type="journal article" date="2015" name="Data Brief">
        <title>Shoot transcriptome of the giant reed, Arundo donax.</title>
        <authorList>
            <person name="Barrero R.A."/>
            <person name="Guerrero F.D."/>
            <person name="Moolhuijzen P."/>
            <person name="Goolsby J.A."/>
            <person name="Tidwell J."/>
            <person name="Bellgard S.E."/>
            <person name="Bellgard M.I."/>
        </authorList>
    </citation>
    <scope>NUCLEOTIDE SEQUENCE</scope>
    <source>
        <tissue evidence="1">Shoot tissue taken approximately 20 cm above the soil surface</tissue>
    </source>
</reference>
<evidence type="ECO:0000313" key="1">
    <source>
        <dbReference type="EMBL" id="JAD53537.1"/>
    </source>
</evidence>
<reference evidence="1" key="1">
    <citation type="submission" date="2014-09" db="EMBL/GenBank/DDBJ databases">
        <authorList>
            <person name="Magalhaes I.L.F."/>
            <person name="Oliveira U."/>
            <person name="Santos F.R."/>
            <person name="Vidigal T.H.D.A."/>
            <person name="Brescovit A.D."/>
            <person name="Santos A.J."/>
        </authorList>
    </citation>
    <scope>NUCLEOTIDE SEQUENCE</scope>
    <source>
        <tissue evidence="1">Shoot tissue taken approximately 20 cm above the soil surface</tissue>
    </source>
</reference>
<dbReference type="EMBL" id="GBRH01244358">
    <property type="protein sequence ID" value="JAD53537.1"/>
    <property type="molecule type" value="Transcribed_RNA"/>
</dbReference>
<proteinExistence type="predicted"/>